<dbReference type="InterPro" id="IPR019826">
    <property type="entry name" value="Carboxylesterase_B_AS"/>
</dbReference>
<evidence type="ECO:0000256" key="3">
    <source>
        <dbReference type="RuleBase" id="RU361235"/>
    </source>
</evidence>
<protein>
    <recommendedName>
        <fullName evidence="3">Carboxylic ester hydrolase</fullName>
        <ecNumber evidence="3">3.1.1.-</ecNumber>
    </recommendedName>
</protein>
<dbReference type="InterPro" id="IPR002018">
    <property type="entry name" value="CarbesteraseB"/>
</dbReference>
<dbReference type="EC" id="3.1.1.-" evidence="3"/>
<evidence type="ECO:0000313" key="5">
    <source>
        <dbReference type="EMBL" id="ATL28623.1"/>
    </source>
</evidence>
<keyword evidence="2 3" id="KW-0378">Hydrolase</keyword>
<dbReference type="PROSITE" id="PS00122">
    <property type="entry name" value="CARBOXYLESTERASE_B_1"/>
    <property type="match status" value="1"/>
</dbReference>
<accession>A0A291QAX1</accession>
<dbReference type="InterPro" id="IPR050309">
    <property type="entry name" value="Type-B_Carboxylest/Lipase"/>
</dbReference>
<evidence type="ECO:0000256" key="1">
    <source>
        <dbReference type="ARBA" id="ARBA00005964"/>
    </source>
</evidence>
<dbReference type="InterPro" id="IPR029058">
    <property type="entry name" value="AB_hydrolase_fold"/>
</dbReference>
<keyword evidence="6" id="KW-1185">Reference proteome</keyword>
<dbReference type="EMBL" id="CP022685">
    <property type="protein sequence ID" value="ATL28623.1"/>
    <property type="molecule type" value="Genomic_DNA"/>
</dbReference>
<dbReference type="RefSeq" id="WP_098243254.1">
    <property type="nucleotide sequence ID" value="NZ_CP022685.1"/>
</dbReference>
<evidence type="ECO:0000259" key="4">
    <source>
        <dbReference type="Pfam" id="PF00135"/>
    </source>
</evidence>
<evidence type="ECO:0000256" key="2">
    <source>
        <dbReference type="ARBA" id="ARBA00022801"/>
    </source>
</evidence>
<comment type="similarity">
    <text evidence="1 3">Belongs to the type-B carboxylesterase/lipase family.</text>
</comment>
<proteinExistence type="inferred from homology"/>
<feature type="signal peptide" evidence="3">
    <location>
        <begin position="1"/>
        <end position="25"/>
    </location>
</feature>
<dbReference type="Proteomes" id="UP000221011">
    <property type="component" value="Chromosome"/>
</dbReference>
<reference evidence="5 6" key="1">
    <citation type="submission" date="2017-08" db="EMBL/GenBank/DDBJ databases">
        <title>Complete Genome Sequence of Streptomyces formicae KY5, the formicamycin producer.</title>
        <authorList>
            <person name="Holmes N.A."/>
            <person name="Devine R."/>
            <person name="Qin Z."/>
            <person name="Seipke R.F."/>
            <person name="Wilkinson B."/>
            <person name="Hutchings M.I."/>
        </authorList>
    </citation>
    <scope>NUCLEOTIDE SEQUENCE [LARGE SCALE GENOMIC DNA]</scope>
    <source>
        <strain evidence="5 6">KY5</strain>
    </source>
</reference>
<dbReference type="PANTHER" id="PTHR11559">
    <property type="entry name" value="CARBOXYLESTERASE"/>
    <property type="match status" value="1"/>
</dbReference>
<dbReference type="KEGG" id="sfk:KY5_3605"/>
<dbReference type="Gene3D" id="3.40.50.1820">
    <property type="entry name" value="alpha/beta hydrolase"/>
    <property type="match status" value="1"/>
</dbReference>
<gene>
    <name evidence="5" type="ORF">KY5_3605</name>
</gene>
<dbReference type="GO" id="GO:0016787">
    <property type="term" value="F:hydrolase activity"/>
    <property type="evidence" value="ECO:0007669"/>
    <property type="project" value="UniProtKB-KW"/>
</dbReference>
<feature type="domain" description="Carboxylesterase type B" evidence="4">
    <location>
        <begin position="47"/>
        <end position="538"/>
    </location>
</feature>
<evidence type="ECO:0000313" key="6">
    <source>
        <dbReference type="Proteomes" id="UP000221011"/>
    </source>
</evidence>
<dbReference type="AlphaFoldDB" id="A0A291QAX1"/>
<name>A0A291QAX1_9ACTN</name>
<dbReference type="PROSITE" id="PS51257">
    <property type="entry name" value="PROKAR_LIPOPROTEIN"/>
    <property type="match status" value="1"/>
</dbReference>
<keyword evidence="3" id="KW-0732">Signal</keyword>
<dbReference type="SUPFAM" id="SSF53474">
    <property type="entry name" value="alpha/beta-Hydrolases"/>
    <property type="match status" value="1"/>
</dbReference>
<organism evidence="5 6">
    <name type="scientific">Streptomyces formicae</name>
    <dbReference type="NCBI Taxonomy" id="1616117"/>
    <lineage>
        <taxon>Bacteria</taxon>
        <taxon>Bacillati</taxon>
        <taxon>Actinomycetota</taxon>
        <taxon>Actinomycetes</taxon>
        <taxon>Kitasatosporales</taxon>
        <taxon>Streptomycetaceae</taxon>
        <taxon>Streptomyces</taxon>
    </lineage>
</organism>
<feature type="chain" id="PRO_5039763631" description="Carboxylic ester hydrolase" evidence="3">
    <location>
        <begin position="26"/>
        <end position="570"/>
    </location>
</feature>
<dbReference type="Pfam" id="PF00135">
    <property type="entry name" value="COesterase"/>
    <property type="match status" value="1"/>
</dbReference>
<sequence length="570" mass="59188">MDLRSASRRLSALLSLALAAGLTLSCSGGPPWPAGEGRGPVADGRATVAQGELRGTVHDGTAVFRGVPYAAPPTGQRRWAPPAPAARWTGARDATRHAPPCPQLGGDGKPAPGTSEDCLHLNITAPARPGPVKPVMVWLHGGGFNSGTGNDYDPTGMVRDRDVVVVSVDFRIGVFGNFGVRGMKGAGTFGVLDEQAALRWVRANAAAFGGDPRNVTVFGESGGGVGTCGLLTSPASEGLFDKAIMQSGSCMLDWPDGGFGFGIPAGSFWRPLDRVTKDSTKAAARLGCEGSPERLTRCLRALPAKKVFGSGAGFSTAATGTPALPENPADALRAGRYLRVPTLSGHTRDEARAIAGVADLLGDPITGPRYEELARDAFGDGADKVLATYPASKSVPPALAWSAMDSDRVFICPQLATTAALAAHSPVYAFEFADPEAPSYEPPSPAVPPGASHASDLNYLFDHAGGQPARLTAKQRELKKSMIGYWTRFARTGDPNGPDAPAWRPWHRNGTGTSLSLAPGPGGIHPTDAATEHHCDFWRHAGPVRGGPTGQLLPPATLAGNSAPTTFEVL</sequence>